<organism evidence="2 3">
    <name type="scientific">Bifidobacterium scardovii</name>
    <dbReference type="NCBI Taxonomy" id="158787"/>
    <lineage>
        <taxon>Bacteria</taxon>
        <taxon>Bacillati</taxon>
        <taxon>Actinomycetota</taxon>
        <taxon>Actinomycetes</taxon>
        <taxon>Bifidobacteriales</taxon>
        <taxon>Bifidobacteriaceae</taxon>
        <taxon>Bifidobacterium</taxon>
    </lineage>
</organism>
<gene>
    <name evidence="2" type="ORF">BSCA_1338</name>
</gene>
<dbReference type="STRING" id="158787.BSCA_1338"/>
<accession>A0A087DIM5</accession>
<comment type="caution">
    <text evidence="2">The sequence shown here is derived from an EMBL/GenBank/DDBJ whole genome shotgun (WGS) entry which is preliminary data.</text>
</comment>
<name>A0A087DIM5_9BIFI</name>
<feature type="region of interest" description="Disordered" evidence="1">
    <location>
        <begin position="1"/>
        <end position="48"/>
    </location>
</feature>
<feature type="compositionally biased region" description="Basic residues" evidence="1">
    <location>
        <begin position="21"/>
        <end position="35"/>
    </location>
</feature>
<dbReference type="EMBL" id="JGZO01000003">
    <property type="protein sequence ID" value="KFI95375.1"/>
    <property type="molecule type" value="Genomic_DNA"/>
</dbReference>
<reference evidence="2 3" key="1">
    <citation type="submission" date="2014-03" db="EMBL/GenBank/DDBJ databases">
        <title>Genomics of Bifidobacteria.</title>
        <authorList>
            <person name="Ventura M."/>
            <person name="Milani C."/>
            <person name="Lugli G.A."/>
        </authorList>
    </citation>
    <scope>NUCLEOTIDE SEQUENCE [LARGE SCALE GENOMIC DNA]</scope>
    <source>
        <strain evidence="2 3">LMG 21589</strain>
    </source>
</reference>
<dbReference type="Proteomes" id="UP000029033">
    <property type="component" value="Unassembled WGS sequence"/>
</dbReference>
<keyword evidence="3" id="KW-1185">Reference proteome</keyword>
<sequence length="195" mass="20395">MQRMTYMPPLAGLSAKPTGGGRHHCNAKHPTHSAPRHGQSGHRATLHPHRMWNDTPGVDNPGAFDHSTRSGWTGTDAISFNGAMNTNDIPGPAPIPPFGALPSPFGGAPAAFPSLTGCRCHAAVGHGRDLVNVNATRVGIAADNTVSARAAADAIDWQGAAATLFRQKLARCVADGERLRDEASATLRMAWIGGE</sequence>
<evidence type="ECO:0000313" key="2">
    <source>
        <dbReference type="EMBL" id="KFI95375.1"/>
    </source>
</evidence>
<evidence type="ECO:0000256" key="1">
    <source>
        <dbReference type="SAM" id="MobiDB-lite"/>
    </source>
</evidence>
<dbReference type="AlphaFoldDB" id="A0A087DIM5"/>
<protein>
    <submittedName>
        <fullName evidence="2">Uncharacterized protein</fullName>
    </submittedName>
</protein>
<proteinExistence type="predicted"/>
<evidence type="ECO:0000313" key="3">
    <source>
        <dbReference type="Proteomes" id="UP000029033"/>
    </source>
</evidence>